<dbReference type="Pfam" id="PF02817">
    <property type="entry name" value="E3_binding"/>
    <property type="match status" value="1"/>
</dbReference>
<dbReference type="NCBIfam" id="TIGR01348">
    <property type="entry name" value="PDHac_trf_long"/>
    <property type="match status" value="1"/>
</dbReference>
<dbReference type="PROSITE" id="PS51826">
    <property type="entry name" value="PSBD"/>
    <property type="match status" value="1"/>
</dbReference>
<feature type="compositionally biased region" description="Low complexity" evidence="10">
    <location>
        <begin position="203"/>
        <end position="228"/>
    </location>
</feature>
<dbReference type="Gene3D" id="4.10.320.10">
    <property type="entry name" value="E3-binding domain"/>
    <property type="match status" value="1"/>
</dbReference>
<dbReference type="Pfam" id="PF00198">
    <property type="entry name" value="2-oxoacid_dh"/>
    <property type="match status" value="1"/>
</dbReference>
<comment type="catalytic activity">
    <reaction evidence="8 9">
        <text>N(6)-[(R)-dihydrolipoyl]-L-lysyl-[protein] + acetyl-CoA = N(6)-[(R)-S(8)-acetyldihydrolipoyl]-L-lysyl-[protein] + CoA</text>
        <dbReference type="Rhea" id="RHEA:17017"/>
        <dbReference type="Rhea" id="RHEA-COMP:10475"/>
        <dbReference type="Rhea" id="RHEA-COMP:10478"/>
        <dbReference type="ChEBI" id="CHEBI:57287"/>
        <dbReference type="ChEBI" id="CHEBI:57288"/>
        <dbReference type="ChEBI" id="CHEBI:83100"/>
        <dbReference type="ChEBI" id="CHEBI:83111"/>
        <dbReference type="EC" id="2.3.1.12"/>
    </reaction>
</comment>
<comment type="subunit">
    <text evidence="2 9">Forms a 24-polypeptide structural core with octahedral symmetry.</text>
</comment>
<keyword evidence="14" id="KW-1185">Reference proteome</keyword>
<evidence type="ECO:0000256" key="5">
    <source>
        <dbReference type="ARBA" id="ARBA00022823"/>
    </source>
</evidence>
<evidence type="ECO:0000256" key="7">
    <source>
        <dbReference type="ARBA" id="ARBA00025211"/>
    </source>
</evidence>
<comment type="cofactor">
    <cofactor evidence="9">
        <name>(R)-lipoate</name>
        <dbReference type="ChEBI" id="CHEBI:83088"/>
    </cofactor>
    <text evidence="9">Binds 2 lipoyl cofactors covalently.</text>
</comment>
<dbReference type="InterPro" id="IPR006256">
    <property type="entry name" value="AcTrfase_Pyrv_DH_cplx"/>
</dbReference>
<dbReference type="InterPro" id="IPR050743">
    <property type="entry name" value="2-oxoacid_DH_E2_comp"/>
</dbReference>
<dbReference type="PROSITE" id="PS00189">
    <property type="entry name" value="LIPOYL"/>
    <property type="match status" value="2"/>
</dbReference>
<evidence type="ECO:0000256" key="8">
    <source>
        <dbReference type="ARBA" id="ARBA00048370"/>
    </source>
</evidence>
<feature type="compositionally biased region" description="Basic and acidic residues" evidence="10">
    <location>
        <begin position="229"/>
        <end position="238"/>
    </location>
</feature>
<dbReference type="InterPro" id="IPR001078">
    <property type="entry name" value="2-oxoacid_DH_actylTfrase"/>
</dbReference>
<keyword evidence="3 9" id="KW-0808">Transferase</keyword>
<dbReference type="InterPro" id="IPR011053">
    <property type="entry name" value="Single_hybrid_motif"/>
</dbReference>
<dbReference type="InterPro" id="IPR003016">
    <property type="entry name" value="2-oxoA_DH_lipoyl-BS"/>
</dbReference>
<dbReference type="PROSITE" id="PS50968">
    <property type="entry name" value="BIOTINYL_LIPOYL"/>
    <property type="match status" value="2"/>
</dbReference>
<feature type="domain" description="Lipoyl-binding" evidence="11">
    <location>
        <begin position="4"/>
        <end position="78"/>
    </location>
</feature>
<dbReference type="InterPro" id="IPR000089">
    <property type="entry name" value="Biotin_lipoyl"/>
</dbReference>
<reference evidence="13 14" key="1">
    <citation type="submission" date="2024-07" db="EMBL/GenBank/DDBJ databases">
        <title>Molecular mechanisms and environmental adaptations of flagellar loss and biofilm growth of Rhodanobacter under environmental stress.</title>
        <authorList>
            <person name="Chen M."/>
        </authorList>
    </citation>
    <scope>NUCLEOTIDE SEQUENCE [LARGE SCALE GENOMIC DNA]</scope>
    <source>
        <strain evidence="13 14">RS22</strain>
    </source>
</reference>
<dbReference type="SUPFAM" id="SSF47005">
    <property type="entry name" value="Peripheral subunit-binding domain of 2-oxo acid dehydrogenase complex"/>
    <property type="match status" value="1"/>
</dbReference>
<dbReference type="InterPro" id="IPR036625">
    <property type="entry name" value="E3-bd_dom_sf"/>
</dbReference>
<evidence type="ECO:0000259" key="12">
    <source>
        <dbReference type="PROSITE" id="PS51826"/>
    </source>
</evidence>
<keyword evidence="5 9" id="KW-0450">Lipoyl</keyword>
<comment type="function">
    <text evidence="7">The pyruvate dehydrogenase complex catalyzes the overall conversion of pyruvate to acetyl-CoA and CO(2). It contains multiple copies of three enzymatic components: pyruvate dehydrogenase (E1), dihydrolipoamide acetyltransferase (E2) and lipoamide dehydrogenase (E3).</text>
</comment>
<evidence type="ECO:0000256" key="9">
    <source>
        <dbReference type="RuleBase" id="RU361137"/>
    </source>
</evidence>
<feature type="compositionally biased region" description="Low complexity" evidence="10">
    <location>
        <begin position="94"/>
        <end position="107"/>
    </location>
</feature>
<evidence type="ECO:0000256" key="2">
    <source>
        <dbReference type="ARBA" id="ARBA00011484"/>
    </source>
</evidence>
<feature type="domain" description="Peripheral subunit-binding (PSBD)" evidence="12">
    <location>
        <begin position="261"/>
        <end position="298"/>
    </location>
</feature>
<dbReference type="GO" id="GO:0004742">
    <property type="term" value="F:dihydrolipoyllysine-residue acetyltransferase activity"/>
    <property type="evidence" value="ECO:0007669"/>
    <property type="project" value="UniProtKB-EC"/>
</dbReference>
<dbReference type="InterPro" id="IPR023213">
    <property type="entry name" value="CAT-like_dom_sf"/>
</dbReference>
<comment type="similarity">
    <text evidence="1 9">Belongs to the 2-oxoacid dehydrogenase family.</text>
</comment>
<evidence type="ECO:0000256" key="1">
    <source>
        <dbReference type="ARBA" id="ARBA00007317"/>
    </source>
</evidence>
<dbReference type="SUPFAM" id="SSF52777">
    <property type="entry name" value="CoA-dependent acyltransferases"/>
    <property type="match status" value="1"/>
</dbReference>
<gene>
    <name evidence="13" type="primary">aceF</name>
    <name evidence="13" type="ORF">AB7878_06735</name>
</gene>
<organism evidence="13 14">
    <name type="scientific">Rhodanobacter humi</name>
    <dbReference type="NCBI Taxonomy" id="1888173"/>
    <lineage>
        <taxon>Bacteria</taxon>
        <taxon>Pseudomonadati</taxon>
        <taxon>Pseudomonadota</taxon>
        <taxon>Gammaproteobacteria</taxon>
        <taxon>Lysobacterales</taxon>
        <taxon>Rhodanobacteraceae</taxon>
        <taxon>Rhodanobacter</taxon>
    </lineage>
</organism>
<feature type="region of interest" description="Disordered" evidence="10">
    <location>
        <begin position="85"/>
        <end position="130"/>
    </location>
</feature>
<protein>
    <recommendedName>
        <fullName evidence="9">Acetyltransferase component of pyruvate dehydrogenase complex</fullName>
        <ecNumber evidence="9">2.3.1.12</ecNumber>
    </recommendedName>
</protein>
<dbReference type="Gene3D" id="3.30.559.10">
    <property type="entry name" value="Chloramphenicol acetyltransferase-like domain"/>
    <property type="match status" value="1"/>
</dbReference>
<feature type="region of interest" description="Disordered" evidence="10">
    <location>
        <begin position="202"/>
        <end position="250"/>
    </location>
</feature>
<evidence type="ECO:0000256" key="6">
    <source>
        <dbReference type="ARBA" id="ARBA00023315"/>
    </source>
</evidence>
<name>A0ABV4ARV3_9GAMM</name>
<dbReference type="SUPFAM" id="SSF51230">
    <property type="entry name" value="Single hybrid motif"/>
    <property type="match status" value="2"/>
</dbReference>
<comment type="caution">
    <text evidence="13">The sequence shown here is derived from an EMBL/GenBank/DDBJ whole genome shotgun (WGS) entry which is preliminary data.</text>
</comment>
<proteinExistence type="inferred from homology"/>
<feature type="domain" description="Lipoyl-binding" evidence="11">
    <location>
        <begin position="123"/>
        <end position="197"/>
    </location>
</feature>
<dbReference type="PANTHER" id="PTHR43178:SF2">
    <property type="entry name" value="DIHYDROLIPOYLLYSINE-RESIDUE ACETYLTRANSFERASE COMPONENT OF PYRUVATE DEHYDROGENASE COMPLEX"/>
    <property type="match status" value="1"/>
</dbReference>
<dbReference type="EC" id="2.3.1.12" evidence="9"/>
<dbReference type="Pfam" id="PF00364">
    <property type="entry name" value="Biotin_lipoyl"/>
    <property type="match status" value="2"/>
</dbReference>
<dbReference type="Gene3D" id="2.40.50.100">
    <property type="match status" value="2"/>
</dbReference>
<evidence type="ECO:0000256" key="4">
    <source>
        <dbReference type="ARBA" id="ARBA00022737"/>
    </source>
</evidence>
<evidence type="ECO:0000256" key="3">
    <source>
        <dbReference type="ARBA" id="ARBA00022679"/>
    </source>
</evidence>
<accession>A0ABV4ARV3</accession>
<evidence type="ECO:0000313" key="13">
    <source>
        <dbReference type="EMBL" id="MEY2182109.1"/>
    </source>
</evidence>
<evidence type="ECO:0000256" key="10">
    <source>
        <dbReference type="SAM" id="MobiDB-lite"/>
    </source>
</evidence>
<dbReference type="Proteomes" id="UP001562159">
    <property type="component" value="Unassembled WGS sequence"/>
</dbReference>
<dbReference type="PANTHER" id="PTHR43178">
    <property type="entry name" value="DIHYDROLIPOAMIDE ACETYLTRANSFERASE COMPONENT OF PYRUVATE DEHYDROGENASE COMPLEX"/>
    <property type="match status" value="1"/>
</dbReference>
<keyword evidence="4" id="KW-0677">Repeat</keyword>
<keyword evidence="6 9" id="KW-0012">Acyltransferase</keyword>
<dbReference type="InterPro" id="IPR004167">
    <property type="entry name" value="PSBD"/>
</dbReference>
<sequence>MADIQEARVPDIGGHDNVPVIEVMIKPGDRVEKEQSLITLESDKATMEVPAPFAGTVKEVKLKVGDEVSEGAVIALIEADGAAAKPAPAPAPAEAPKAAAPAPAKAAEPSRSEAPKAAAGGGVREARVPDIGGHEGVPVIEVLVKAGDTVTKDQGLVTLESDKATMEVPAPFAGTVKEVKLKVGDEVSEGALIALIEGADGGAAAPAPAAPAPARAEAPMAAEAPAPSRRAEPGHAPEGDVPPQARPPFDANIVMPGDAPYASPAVRAFARELGVDIHQVKGSARGGRIVREDISAYVKHALASGARPVSGGAVAAGGGLNLLPWPKVDFAKFGPVEEKPLSRIQKISGANLARNWAMIPHVTQHEDADITELEAFRKKLGEEVKSSKEGDLKITPLVFQMKAVVAALKEYPQFNASLDETGEKLILKKYFHVGIAVDTPDGLVVPVIRDVDKKGLLDLARELGEISKKARDKKLGPADMSGGCFSISSLGGIGGTAFTPIVNAPEVAILGVSKASMKPVWNGKEFAPRLMLPLSLSYDHRVIDGALAARFAVFVAKQLGDIRRLLL</sequence>
<dbReference type="EMBL" id="JBGBPY010000001">
    <property type="protein sequence ID" value="MEY2182109.1"/>
    <property type="molecule type" value="Genomic_DNA"/>
</dbReference>
<evidence type="ECO:0000259" key="11">
    <source>
        <dbReference type="PROSITE" id="PS50968"/>
    </source>
</evidence>
<evidence type="ECO:0000313" key="14">
    <source>
        <dbReference type="Proteomes" id="UP001562159"/>
    </source>
</evidence>
<dbReference type="CDD" id="cd06849">
    <property type="entry name" value="lipoyl_domain"/>
    <property type="match status" value="2"/>
</dbReference>